<dbReference type="PANTHER" id="PTHR45138:SF9">
    <property type="entry name" value="DIGUANYLATE CYCLASE DGCM-RELATED"/>
    <property type="match status" value="1"/>
</dbReference>
<evidence type="ECO:0000259" key="4">
    <source>
        <dbReference type="PROSITE" id="PS50887"/>
    </source>
</evidence>
<proteinExistence type="predicted"/>
<dbReference type="InterPro" id="IPR043128">
    <property type="entry name" value="Rev_trsase/Diguanyl_cyclase"/>
</dbReference>
<organism evidence="5 6">
    <name type="scientific">Pseudoalteromonas luteoviolacea</name>
    <dbReference type="NCBI Taxonomy" id="43657"/>
    <lineage>
        <taxon>Bacteria</taxon>
        <taxon>Pseudomonadati</taxon>
        <taxon>Pseudomonadota</taxon>
        <taxon>Gammaproteobacteria</taxon>
        <taxon>Alteromonadales</taxon>
        <taxon>Pseudoalteromonadaceae</taxon>
        <taxon>Pseudoalteromonas</taxon>
    </lineage>
</organism>
<dbReference type="Gene3D" id="3.30.70.270">
    <property type="match status" value="1"/>
</dbReference>
<dbReference type="InterPro" id="IPR000160">
    <property type="entry name" value="GGDEF_dom"/>
</dbReference>
<dbReference type="Pfam" id="PF00990">
    <property type="entry name" value="GGDEF"/>
    <property type="match status" value="1"/>
</dbReference>
<protein>
    <recommendedName>
        <fullName evidence="1">diguanylate cyclase</fullName>
        <ecNumber evidence="1">2.7.7.65</ecNumber>
    </recommendedName>
</protein>
<dbReference type="SUPFAM" id="SSF55073">
    <property type="entry name" value="Nucleotide cyclase"/>
    <property type="match status" value="1"/>
</dbReference>
<evidence type="ECO:0000256" key="2">
    <source>
        <dbReference type="ARBA" id="ARBA00034247"/>
    </source>
</evidence>
<evidence type="ECO:0000313" key="6">
    <source>
        <dbReference type="Proteomes" id="UP000093366"/>
    </source>
</evidence>
<dbReference type="GO" id="GO:0052621">
    <property type="term" value="F:diguanylate cyclase activity"/>
    <property type="evidence" value="ECO:0007669"/>
    <property type="project" value="UniProtKB-EC"/>
</dbReference>
<dbReference type="EC" id="2.7.7.65" evidence="1"/>
<keyword evidence="3" id="KW-0812">Transmembrane</keyword>
<evidence type="ECO:0000256" key="3">
    <source>
        <dbReference type="SAM" id="Phobius"/>
    </source>
</evidence>
<dbReference type="OrthoDB" id="5914567at2"/>
<accession>A0A1C0TU23</accession>
<feature type="transmembrane region" description="Helical" evidence="3">
    <location>
        <begin position="107"/>
        <end position="126"/>
    </location>
</feature>
<dbReference type="CDD" id="cd01949">
    <property type="entry name" value="GGDEF"/>
    <property type="match status" value="1"/>
</dbReference>
<keyword evidence="3" id="KW-1133">Transmembrane helix</keyword>
<dbReference type="AlphaFoldDB" id="A0A1C0TU23"/>
<dbReference type="RefSeq" id="WP_065788820.1">
    <property type="nucleotide sequence ID" value="NZ_MAUJ01000001.1"/>
</dbReference>
<reference evidence="6" key="1">
    <citation type="submission" date="2016-07" db="EMBL/GenBank/DDBJ databases">
        <authorList>
            <person name="Florea S."/>
            <person name="Webb J.S."/>
            <person name="Jaromczyk J."/>
            <person name="Schardl C.L."/>
        </authorList>
    </citation>
    <scope>NUCLEOTIDE SEQUENCE [LARGE SCALE GENOMIC DNA]</scope>
    <source>
        <strain evidence="6">IPB1</strain>
    </source>
</reference>
<gene>
    <name evidence="5" type="ORF">A7985_02335</name>
</gene>
<dbReference type="EMBL" id="MAUJ01000001">
    <property type="protein sequence ID" value="OCQ22816.1"/>
    <property type="molecule type" value="Genomic_DNA"/>
</dbReference>
<feature type="domain" description="GGDEF" evidence="4">
    <location>
        <begin position="177"/>
        <end position="302"/>
    </location>
</feature>
<comment type="caution">
    <text evidence="5">The sequence shown here is derived from an EMBL/GenBank/DDBJ whole genome shotgun (WGS) entry which is preliminary data.</text>
</comment>
<sequence>MTPLKRIKHLELWLLLTCTVAITVSVAIIFGQWKPRVTIETLDAIGEGGLAVMSLIWLVATLLSRPAGRVTTALSYGLILMHVSLLLDCLDEFLTFEHIHPTLSSLEAFPALLGMIVMSFAMYWWYQEQTYLNLTLLKKERHFREHTFTDYVTGLYSARYMEKQISNEISLLNDTTRHFCVAMFDLNAYNQFCFEYGIAKGEELLRNTGQLITLHIRGCDLTCRYAGDKFVVLFPATPYITAQIIIDRVCDAAKRNYQYDDDLTTINAMTLSAACVEVSSDTASTKVFDQLISQLKQKKQAA</sequence>
<dbReference type="Proteomes" id="UP000093366">
    <property type="component" value="Unassembled WGS sequence"/>
</dbReference>
<feature type="transmembrane region" description="Helical" evidence="3">
    <location>
        <begin position="12"/>
        <end position="33"/>
    </location>
</feature>
<feature type="transmembrane region" description="Helical" evidence="3">
    <location>
        <begin position="45"/>
        <end position="63"/>
    </location>
</feature>
<dbReference type="NCBIfam" id="TIGR00254">
    <property type="entry name" value="GGDEF"/>
    <property type="match status" value="1"/>
</dbReference>
<dbReference type="SMART" id="SM00267">
    <property type="entry name" value="GGDEF"/>
    <property type="match status" value="1"/>
</dbReference>
<keyword evidence="3" id="KW-0472">Membrane</keyword>
<name>A0A1C0TU23_9GAMM</name>
<comment type="catalytic activity">
    <reaction evidence="2">
        <text>2 GTP = 3',3'-c-di-GMP + 2 diphosphate</text>
        <dbReference type="Rhea" id="RHEA:24898"/>
        <dbReference type="ChEBI" id="CHEBI:33019"/>
        <dbReference type="ChEBI" id="CHEBI:37565"/>
        <dbReference type="ChEBI" id="CHEBI:58805"/>
        <dbReference type="EC" id="2.7.7.65"/>
    </reaction>
</comment>
<dbReference type="InterPro" id="IPR050469">
    <property type="entry name" value="Diguanylate_Cyclase"/>
</dbReference>
<dbReference type="PROSITE" id="PS50887">
    <property type="entry name" value="GGDEF"/>
    <property type="match status" value="1"/>
</dbReference>
<dbReference type="PANTHER" id="PTHR45138">
    <property type="entry name" value="REGULATORY COMPONENTS OF SENSORY TRANSDUCTION SYSTEM"/>
    <property type="match status" value="1"/>
</dbReference>
<evidence type="ECO:0000256" key="1">
    <source>
        <dbReference type="ARBA" id="ARBA00012528"/>
    </source>
</evidence>
<feature type="transmembrane region" description="Helical" evidence="3">
    <location>
        <begin position="70"/>
        <end position="87"/>
    </location>
</feature>
<dbReference type="InterPro" id="IPR029787">
    <property type="entry name" value="Nucleotide_cyclase"/>
</dbReference>
<evidence type="ECO:0000313" key="5">
    <source>
        <dbReference type="EMBL" id="OCQ22816.1"/>
    </source>
</evidence>